<keyword evidence="3" id="KW-1185">Reference proteome</keyword>
<feature type="compositionally biased region" description="Acidic residues" evidence="1">
    <location>
        <begin position="78"/>
        <end position="98"/>
    </location>
</feature>
<feature type="region of interest" description="Disordered" evidence="1">
    <location>
        <begin position="65"/>
        <end position="98"/>
    </location>
</feature>
<reference evidence="2" key="1">
    <citation type="submission" date="2021-06" db="EMBL/GenBank/DDBJ databases">
        <authorList>
            <person name="Kallberg Y."/>
            <person name="Tangrot J."/>
            <person name="Rosling A."/>
        </authorList>
    </citation>
    <scope>NUCLEOTIDE SEQUENCE</scope>
    <source>
        <strain evidence="2">CL551</strain>
    </source>
</reference>
<dbReference type="OrthoDB" id="2413503at2759"/>
<sequence length="98" mass="11470">MTLSPIFENMKKKLQSISDDRNNLARVHPKVLSIHTLFNKTIKSPRFRKCFKRWVKKMIENIDDKIAVAPDTRPTEELDKDDSESDETDYDDELSDGE</sequence>
<dbReference type="AlphaFoldDB" id="A0A9N9HAP3"/>
<evidence type="ECO:0000313" key="3">
    <source>
        <dbReference type="Proteomes" id="UP000789342"/>
    </source>
</evidence>
<gene>
    <name evidence="2" type="ORF">AMORRO_LOCUS10777</name>
</gene>
<organism evidence="2 3">
    <name type="scientific">Acaulospora morrowiae</name>
    <dbReference type="NCBI Taxonomy" id="94023"/>
    <lineage>
        <taxon>Eukaryota</taxon>
        <taxon>Fungi</taxon>
        <taxon>Fungi incertae sedis</taxon>
        <taxon>Mucoromycota</taxon>
        <taxon>Glomeromycotina</taxon>
        <taxon>Glomeromycetes</taxon>
        <taxon>Diversisporales</taxon>
        <taxon>Acaulosporaceae</taxon>
        <taxon>Acaulospora</taxon>
    </lineage>
</organism>
<dbReference type="EMBL" id="CAJVPV010012436">
    <property type="protein sequence ID" value="CAG8669963.1"/>
    <property type="molecule type" value="Genomic_DNA"/>
</dbReference>
<protein>
    <submittedName>
        <fullName evidence="2">1423_t:CDS:1</fullName>
    </submittedName>
</protein>
<proteinExistence type="predicted"/>
<evidence type="ECO:0000256" key="1">
    <source>
        <dbReference type="SAM" id="MobiDB-lite"/>
    </source>
</evidence>
<comment type="caution">
    <text evidence="2">The sequence shown here is derived from an EMBL/GenBank/DDBJ whole genome shotgun (WGS) entry which is preliminary data.</text>
</comment>
<accession>A0A9N9HAP3</accession>
<evidence type="ECO:0000313" key="2">
    <source>
        <dbReference type="EMBL" id="CAG8669963.1"/>
    </source>
</evidence>
<dbReference type="Proteomes" id="UP000789342">
    <property type="component" value="Unassembled WGS sequence"/>
</dbReference>
<name>A0A9N9HAP3_9GLOM</name>